<dbReference type="RefSeq" id="WP_380207432.1">
    <property type="nucleotide sequence ID" value="NZ_JBHTEK010000007.1"/>
</dbReference>
<accession>A0ABW2UET6</accession>
<sequence length="43" mass="4904">MQNDSDWLLEQVQSWATFYKYLHHRGVALHAQPLPSPVSSPAP</sequence>
<proteinExistence type="predicted"/>
<reference evidence="2" key="1">
    <citation type="journal article" date="2019" name="Int. J. Syst. Evol. Microbiol.">
        <title>The Global Catalogue of Microorganisms (GCM) 10K type strain sequencing project: providing services to taxonomists for standard genome sequencing and annotation.</title>
        <authorList>
            <consortium name="The Broad Institute Genomics Platform"/>
            <consortium name="The Broad Institute Genome Sequencing Center for Infectious Disease"/>
            <person name="Wu L."/>
            <person name="Ma J."/>
        </authorList>
    </citation>
    <scope>NUCLEOTIDE SEQUENCE [LARGE SCALE GENOMIC DNA]</scope>
    <source>
        <strain evidence="2">JCM 19635</strain>
    </source>
</reference>
<organism evidence="1 2">
    <name type="scientific">Hymenobacter humi</name>
    <dbReference type="NCBI Taxonomy" id="1411620"/>
    <lineage>
        <taxon>Bacteria</taxon>
        <taxon>Pseudomonadati</taxon>
        <taxon>Bacteroidota</taxon>
        <taxon>Cytophagia</taxon>
        <taxon>Cytophagales</taxon>
        <taxon>Hymenobacteraceae</taxon>
        <taxon>Hymenobacter</taxon>
    </lineage>
</organism>
<comment type="caution">
    <text evidence="1">The sequence shown here is derived from an EMBL/GenBank/DDBJ whole genome shotgun (WGS) entry which is preliminary data.</text>
</comment>
<name>A0ABW2UET6_9BACT</name>
<evidence type="ECO:0000313" key="2">
    <source>
        <dbReference type="Proteomes" id="UP001596513"/>
    </source>
</evidence>
<keyword evidence="2" id="KW-1185">Reference proteome</keyword>
<evidence type="ECO:0000313" key="1">
    <source>
        <dbReference type="EMBL" id="MFC7671356.1"/>
    </source>
</evidence>
<protein>
    <submittedName>
        <fullName evidence="1">Uncharacterized protein</fullName>
    </submittedName>
</protein>
<dbReference type="EMBL" id="JBHTEK010000007">
    <property type="protein sequence ID" value="MFC7671356.1"/>
    <property type="molecule type" value="Genomic_DNA"/>
</dbReference>
<dbReference type="Proteomes" id="UP001596513">
    <property type="component" value="Unassembled WGS sequence"/>
</dbReference>
<gene>
    <name evidence="1" type="ORF">ACFQT0_31075</name>
</gene>